<sequence>MTSKNELRNDVESFLFDEAELLDNWKLPEWALLFTADGKYEVASMSSDQPLVDDPATSIFIISDDREEITLRTDRLMKKTAHCEFPHSKTRHLVSNVRAREDGDLVKAKSNFATYRTKEGRTSIYMGEAHYVLERAGESFRIRQKRCALDLDTLNDQGRLTIIL</sequence>
<organism evidence="3 4">
    <name type="scientific">Acidocella aquatica</name>
    <dbReference type="NCBI Taxonomy" id="1922313"/>
    <lineage>
        <taxon>Bacteria</taxon>
        <taxon>Pseudomonadati</taxon>
        <taxon>Pseudomonadota</taxon>
        <taxon>Alphaproteobacteria</taxon>
        <taxon>Acetobacterales</taxon>
        <taxon>Acidocellaceae</taxon>
        <taxon>Acidocella</taxon>
    </lineage>
</organism>
<name>A0ABQ6A3Y8_9PROT</name>
<accession>A0ABQ6A3Y8</accession>
<evidence type="ECO:0000256" key="2">
    <source>
        <dbReference type="ARBA" id="ARBA00023002"/>
    </source>
</evidence>
<proteinExistence type="inferred from homology"/>
<dbReference type="EMBL" id="BSOS01000025">
    <property type="protein sequence ID" value="GLR66551.1"/>
    <property type="molecule type" value="Genomic_DNA"/>
</dbReference>
<reference evidence="4" key="1">
    <citation type="journal article" date="2019" name="Int. J. Syst. Evol. Microbiol.">
        <title>The Global Catalogue of Microorganisms (GCM) 10K type strain sequencing project: providing services to taxonomists for standard genome sequencing and annotation.</title>
        <authorList>
            <consortium name="The Broad Institute Genomics Platform"/>
            <consortium name="The Broad Institute Genome Sequencing Center for Infectious Disease"/>
            <person name="Wu L."/>
            <person name="Ma J."/>
        </authorList>
    </citation>
    <scope>NUCLEOTIDE SEQUENCE [LARGE SCALE GENOMIC DNA]</scope>
    <source>
        <strain evidence="4">NBRC 112502</strain>
    </source>
</reference>
<dbReference type="SUPFAM" id="SSF54427">
    <property type="entry name" value="NTF2-like"/>
    <property type="match status" value="1"/>
</dbReference>
<dbReference type="InterPro" id="IPR000391">
    <property type="entry name" value="Rng_hydr_dOase-bsu"/>
</dbReference>
<comment type="caution">
    <text evidence="3">The sequence shown here is derived from an EMBL/GenBank/DDBJ whole genome shotgun (WGS) entry which is preliminary data.</text>
</comment>
<dbReference type="Proteomes" id="UP001156641">
    <property type="component" value="Unassembled WGS sequence"/>
</dbReference>
<evidence type="ECO:0000313" key="3">
    <source>
        <dbReference type="EMBL" id="GLR66551.1"/>
    </source>
</evidence>
<keyword evidence="2" id="KW-0560">Oxidoreductase</keyword>
<dbReference type="RefSeq" id="WP_284257248.1">
    <property type="nucleotide sequence ID" value="NZ_BSOS01000025.1"/>
</dbReference>
<dbReference type="GO" id="GO:0051213">
    <property type="term" value="F:dioxygenase activity"/>
    <property type="evidence" value="ECO:0007669"/>
    <property type="project" value="UniProtKB-KW"/>
</dbReference>
<dbReference type="Gene3D" id="3.10.450.50">
    <property type="match status" value="1"/>
</dbReference>
<dbReference type="InterPro" id="IPR032710">
    <property type="entry name" value="NTF2-like_dom_sf"/>
</dbReference>
<dbReference type="PANTHER" id="PTHR41534:SF2">
    <property type="entry name" value="3-PHENYLPROPIONATE_CINNAMIC ACID DIOXYGENASE SUBUNIT BETA"/>
    <property type="match status" value="1"/>
</dbReference>
<gene>
    <name evidence="3" type="primary">hcaF_1</name>
    <name evidence="3" type="ORF">GCM10010909_12310</name>
</gene>
<keyword evidence="4" id="KW-1185">Reference proteome</keyword>
<protein>
    <submittedName>
        <fullName evidence="3">3-phenylpropionate/cinnamic acid dioxygenase subunit beta</fullName>
    </submittedName>
</protein>
<comment type="similarity">
    <text evidence="1">Belongs to the bacterial ring-hydroxylating dioxygenase beta subunit family.</text>
</comment>
<keyword evidence="3" id="KW-0223">Dioxygenase</keyword>
<dbReference type="Pfam" id="PF00866">
    <property type="entry name" value="Ring_hydroxyl_B"/>
    <property type="match status" value="1"/>
</dbReference>
<evidence type="ECO:0000313" key="4">
    <source>
        <dbReference type="Proteomes" id="UP001156641"/>
    </source>
</evidence>
<dbReference type="CDD" id="cd00667">
    <property type="entry name" value="ring_hydroxylating_dioxygenases_beta"/>
    <property type="match status" value="1"/>
</dbReference>
<evidence type="ECO:0000256" key="1">
    <source>
        <dbReference type="ARBA" id="ARBA00009570"/>
    </source>
</evidence>
<dbReference type="PANTHER" id="PTHR41534">
    <property type="entry name" value="BLR3401 PROTEIN"/>
    <property type="match status" value="1"/>
</dbReference>